<feature type="binding site" evidence="11">
    <location>
        <position position="175"/>
    </location>
    <ligand>
        <name>Zn(2+)</name>
        <dbReference type="ChEBI" id="CHEBI:29105"/>
        <label>2</label>
    </ligand>
</feature>
<dbReference type="Proteomes" id="UP000249169">
    <property type="component" value="Unassembled WGS sequence"/>
</dbReference>
<evidence type="ECO:0000256" key="2">
    <source>
        <dbReference type="ARBA" id="ARBA00022705"/>
    </source>
</evidence>
<gene>
    <name evidence="11" type="primary">dnaJ</name>
    <name evidence="16" type="ORF">DL240_02985</name>
</gene>
<dbReference type="InterPro" id="IPR008971">
    <property type="entry name" value="HSP40/DnaJ_pept-bd"/>
</dbReference>
<feature type="zinc finger region" description="CR-type" evidence="12">
    <location>
        <begin position="145"/>
        <end position="223"/>
    </location>
</feature>
<evidence type="ECO:0000256" key="10">
    <source>
        <dbReference type="ARBA" id="ARBA00067609"/>
    </source>
</evidence>
<dbReference type="GO" id="GO:0006260">
    <property type="term" value="P:DNA replication"/>
    <property type="evidence" value="ECO:0007669"/>
    <property type="project" value="UniProtKB-KW"/>
</dbReference>
<dbReference type="InterPro" id="IPR001305">
    <property type="entry name" value="HSP_DnaJ_Cys-rich_dom"/>
</dbReference>
<evidence type="ECO:0000256" key="7">
    <source>
        <dbReference type="ARBA" id="ARBA00023016"/>
    </source>
</evidence>
<evidence type="ECO:0000256" key="9">
    <source>
        <dbReference type="ARBA" id="ARBA00061004"/>
    </source>
</evidence>
<dbReference type="SUPFAM" id="SSF57938">
    <property type="entry name" value="DnaJ/Hsp40 cysteine-rich domain"/>
    <property type="match status" value="1"/>
</dbReference>
<evidence type="ECO:0000256" key="12">
    <source>
        <dbReference type="PROSITE-ProRule" id="PRU00546"/>
    </source>
</evidence>
<feature type="repeat" description="CXXCXGXG motif" evidence="11">
    <location>
        <begin position="197"/>
        <end position="204"/>
    </location>
</feature>
<comment type="similarity">
    <text evidence="9 11">Belongs to the DnaJ family.</text>
</comment>
<dbReference type="InterPro" id="IPR012724">
    <property type="entry name" value="DnaJ"/>
</dbReference>
<dbReference type="InterPro" id="IPR002939">
    <property type="entry name" value="DnaJ_C"/>
</dbReference>
<dbReference type="InterPro" id="IPR036869">
    <property type="entry name" value="J_dom_sf"/>
</dbReference>
<dbReference type="CDD" id="cd06257">
    <property type="entry name" value="DnaJ"/>
    <property type="match status" value="1"/>
</dbReference>
<feature type="region of interest" description="Disordered" evidence="13">
    <location>
        <begin position="342"/>
        <end position="370"/>
    </location>
</feature>
<dbReference type="InterPro" id="IPR018253">
    <property type="entry name" value="DnaJ_domain_CS"/>
</dbReference>
<dbReference type="InterPro" id="IPR001623">
    <property type="entry name" value="DnaJ_domain"/>
</dbReference>
<dbReference type="GO" id="GO:0031072">
    <property type="term" value="F:heat shock protein binding"/>
    <property type="evidence" value="ECO:0007669"/>
    <property type="project" value="InterPro"/>
</dbReference>
<keyword evidence="3 11" id="KW-0479">Metal-binding</keyword>
<evidence type="ECO:0000256" key="13">
    <source>
        <dbReference type="SAM" id="MobiDB-lite"/>
    </source>
</evidence>
<dbReference type="PANTHER" id="PTHR43096:SF48">
    <property type="entry name" value="CHAPERONE PROTEIN DNAJ"/>
    <property type="match status" value="1"/>
</dbReference>
<keyword evidence="5 11" id="KW-0863">Zinc-finger</keyword>
<keyword evidence="1 11" id="KW-0963">Cytoplasm</keyword>
<dbReference type="GO" id="GO:0051082">
    <property type="term" value="F:unfolded protein binding"/>
    <property type="evidence" value="ECO:0007669"/>
    <property type="project" value="UniProtKB-UniRule"/>
</dbReference>
<evidence type="ECO:0000256" key="8">
    <source>
        <dbReference type="ARBA" id="ARBA00023186"/>
    </source>
</evidence>
<evidence type="ECO:0000313" key="16">
    <source>
        <dbReference type="EMBL" id="RAL25190.1"/>
    </source>
</evidence>
<feature type="compositionally biased region" description="Low complexity" evidence="13">
    <location>
        <begin position="343"/>
        <end position="363"/>
    </location>
</feature>
<dbReference type="GO" id="GO:0008270">
    <property type="term" value="F:zinc ion binding"/>
    <property type="evidence" value="ECO:0007669"/>
    <property type="project" value="UniProtKB-UniRule"/>
</dbReference>
<organism evidence="16 17">
    <name type="scientific">Lujinxingia litoralis</name>
    <dbReference type="NCBI Taxonomy" id="2211119"/>
    <lineage>
        <taxon>Bacteria</taxon>
        <taxon>Deltaproteobacteria</taxon>
        <taxon>Bradymonadales</taxon>
        <taxon>Lujinxingiaceae</taxon>
        <taxon>Lujinxingia</taxon>
    </lineage>
</organism>
<dbReference type="FunFam" id="2.60.260.20:FF:000013">
    <property type="entry name" value="DnaJ subfamily B member 11"/>
    <property type="match status" value="1"/>
</dbReference>
<dbReference type="InterPro" id="IPR036410">
    <property type="entry name" value="HSP_DnaJ_Cys-rich_dom_sf"/>
</dbReference>
<comment type="subcellular location">
    <subcellularLocation>
        <location evidence="11">Cytoplasm</location>
    </subcellularLocation>
</comment>
<feature type="binding site" evidence="11">
    <location>
        <position position="161"/>
    </location>
    <ligand>
        <name>Zn(2+)</name>
        <dbReference type="ChEBI" id="CHEBI:29105"/>
        <label>1</label>
    </ligand>
</feature>
<keyword evidence="17" id="KW-1185">Reference proteome</keyword>
<dbReference type="AlphaFoldDB" id="A0A328CC40"/>
<proteinExistence type="inferred from homology"/>
<evidence type="ECO:0000256" key="11">
    <source>
        <dbReference type="HAMAP-Rule" id="MF_01152"/>
    </source>
</evidence>
<protein>
    <recommendedName>
        <fullName evidence="10 11">Chaperone protein DnaJ</fullName>
    </recommendedName>
</protein>
<feature type="binding site" evidence="11">
    <location>
        <position position="214"/>
    </location>
    <ligand>
        <name>Zn(2+)</name>
        <dbReference type="ChEBI" id="CHEBI:29105"/>
        <label>1</label>
    </ligand>
</feature>
<dbReference type="GO" id="GO:0005524">
    <property type="term" value="F:ATP binding"/>
    <property type="evidence" value="ECO:0007669"/>
    <property type="project" value="InterPro"/>
</dbReference>
<feature type="repeat" description="CXXCXGXG motif" evidence="11">
    <location>
        <begin position="158"/>
        <end position="165"/>
    </location>
</feature>
<dbReference type="SUPFAM" id="SSF49493">
    <property type="entry name" value="HSP40/DnaJ peptide-binding domain"/>
    <property type="match status" value="2"/>
</dbReference>
<keyword evidence="4 11" id="KW-0677">Repeat</keyword>
<sequence length="370" mass="40798">MRRPRGSLVRGANRRKIKLMNVDLYQVLEVRSDADHATIKKAYRRLALRYHPDQNPGDARAEERFKEVAQAYEVLSDPARRAAYDRSGRMGGVNRMGGPSFEGFGDLFEVLNSVFGGATRSATRATRGADIRVRMELSLEEAHLGGRRAVRVPRKQVCVRCEGKGGEPGTRVRTCESCQGSGQVRSQQGFFSLMRDCKRCQGRGRVIEVPCKSCQGTGTTDTLEVVEIAVPRGVDQGQTLRWEGKGEPGSSGGRAGDLLVEVQLKAHPIFERDDLDVHRDLRVSFTEASIGAKIDVATLDGEVVMKLPPGTQEGRVLRLRGQGFMSRDGKTRGDMYVRVRVASPESSSPSSQKKGGLRRGLLGKVRDIFR</sequence>
<comment type="cofactor">
    <cofactor evidence="11">
        <name>Zn(2+)</name>
        <dbReference type="ChEBI" id="CHEBI:29105"/>
    </cofactor>
    <text evidence="11">Binds 2 Zn(2+) ions per monomer.</text>
</comment>
<dbReference type="CDD" id="cd10719">
    <property type="entry name" value="DnaJ_zf"/>
    <property type="match status" value="1"/>
</dbReference>
<dbReference type="Gene3D" id="2.60.260.20">
    <property type="entry name" value="Urease metallochaperone UreE, N-terminal domain"/>
    <property type="match status" value="2"/>
</dbReference>
<feature type="domain" description="J" evidence="14">
    <location>
        <begin position="23"/>
        <end position="88"/>
    </location>
</feature>
<feature type="repeat" description="CXXCXGXG motif" evidence="11">
    <location>
        <begin position="175"/>
        <end position="182"/>
    </location>
</feature>
<feature type="repeat" description="CXXCXGXG motif" evidence="11">
    <location>
        <begin position="211"/>
        <end position="218"/>
    </location>
</feature>
<comment type="function">
    <text evidence="11">Participates actively in the response to hyperosmotic and heat shock by preventing the aggregation of stress-denatured proteins and by disaggregating proteins, also in an autonomous, DnaK-independent fashion. Unfolded proteins bind initially to DnaJ; upon interaction with the DnaJ-bound protein, DnaK hydrolyzes its bound ATP, resulting in the formation of a stable complex. GrpE releases ADP from DnaK; ATP binding to DnaK triggers the release of the substrate protein, thus completing the reaction cycle. Several rounds of ATP-dependent interactions between DnaJ, DnaK and GrpE are required for fully efficient folding. Also involved, together with DnaK and GrpE, in the DNA replication of plasmids through activation of initiation proteins.</text>
</comment>
<evidence type="ECO:0000256" key="1">
    <source>
        <dbReference type="ARBA" id="ARBA00022490"/>
    </source>
</evidence>
<dbReference type="Pfam" id="PF01556">
    <property type="entry name" value="DnaJ_C"/>
    <property type="match status" value="1"/>
</dbReference>
<dbReference type="EMBL" id="QHKO01000001">
    <property type="protein sequence ID" value="RAL25190.1"/>
    <property type="molecule type" value="Genomic_DNA"/>
</dbReference>
<dbReference type="HAMAP" id="MF_01152">
    <property type="entry name" value="DnaJ"/>
    <property type="match status" value="1"/>
</dbReference>
<dbReference type="SUPFAM" id="SSF46565">
    <property type="entry name" value="Chaperone J-domain"/>
    <property type="match status" value="1"/>
</dbReference>
<evidence type="ECO:0000313" key="17">
    <source>
        <dbReference type="Proteomes" id="UP000249169"/>
    </source>
</evidence>
<evidence type="ECO:0000256" key="3">
    <source>
        <dbReference type="ARBA" id="ARBA00022723"/>
    </source>
</evidence>
<accession>A0A328CC40</accession>
<comment type="subunit">
    <text evidence="11">Homodimer.</text>
</comment>
<keyword evidence="2 11" id="KW-0235">DNA replication</keyword>
<feature type="binding site" evidence="11">
    <location>
        <position position="158"/>
    </location>
    <ligand>
        <name>Zn(2+)</name>
        <dbReference type="ChEBI" id="CHEBI:29105"/>
        <label>1</label>
    </ligand>
</feature>
<evidence type="ECO:0000259" key="14">
    <source>
        <dbReference type="PROSITE" id="PS50076"/>
    </source>
</evidence>
<dbReference type="Gene3D" id="2.10.230.10">
    <property type="entry name" value="Heat shock protein DnaJ, cysteine-rich domain"/>
    <property type="match status" value="1"/>
</dbReference>
<feature type="binding site" evidence="11">
    <location>
        <position position="211"/>
    </location>
    <ligand>
        <name>Zn(2+)</name>
        <dbReference type="ChEBI" id="CHEBI:29105"/>
        <label>1</label>
    </ligand>
</feature>
<keyword evidence="6 11" id="KW-0862">Zinc</keyword>
<dbReference type="FunFam" id="2.10.230.10:FF:000002">
    <property type="entry name" value="Molecular chaperone DnaJ"/>
    <property type="match status" value="1"/>
</dbReference>
<dbReference type="GO" id="GO:0042026">
    <property type="term" value="P:protein refolding"/>
    <property type="evidence" value="ECO:0007669"/>
    <property type="project" value="TreeGrafter"/>
</dbReference>
<name>A0A328CC40_9DELT</name>
<dbReference type="PROSITE" id="PS00636">
    <property type="entry name" value="DNAJ_1"/>
    <property type="match status" value="1"/>
</dbReference>
<dbReference type="Pfam" id="PF00226">
    <property type="entry name" value="DnaJ"/>
    <property type="match status" value="1"/>
</dbReference>
<dbReference type="GO" id="GO:0009408">
    <property type="term" value="P:response to heat"/>
    <property type="evidence" value="ECO:0007669"/>
    <property type="project" value="InterPro"/>
</dbReference>
<evidence type="ECO:0000256" key="5">
    <source>
        <dbReference type="ARBA" id="ARBA00022771"/>
    </source>
</evidence>
<keyword evidence="8 11" id="KW-0143">Chaperone</keyword>
<reference evidence="16 17" key="1">
    <citation type="submission" date="2018-05" db="EMBL/GenBank/DDBJ databases">
        <title>Lujinxingia marina gen. nov. sp. nov., a new facultative anaerobic member of the class Deltaproteobacteria, and proposal of Lujinxingaceae fam. nov.</title>
        <authorList>
            <person name="Li C.-M."/>
        </authorList>
    </citation>
    <scope>NUCLEOTIDE SEQUENCE [LARGE SCALE GENOMIC DNA]</scope>
    <source>
        <strain evidence="16 17">B210</strain>
    </source>
</reference>
<feature type="domain" description="CR-type" evidence="15">
    <location>
        <begin position="145"/>
        <end position="223"/>
    </location>
</feature>
<comment type="domain">
    <text evidence="11">The J domain is necessary and sufficient to stimulate DnaK ATPase activity. Zinc center 1 plays an important role in the autonomous, DnaK-independent chaperone activity of DnaJ. Zinc center 2 is essential for interaction with DnaK and for DnaJ activity.</text>
</comment>
<dbReference type="PROSITE" id="PS51188">
    <property type="entry name" value="ZF_CR"/>
    <property type="match status" value="1"/>
</dbReference>
<dbReference type="NCBIfam" id="NF008035">
    <property type="entry name" value="PRK10767.1"/>
    <property type="match status" value="1"/>
</dbReference>
<dbReference type="PROSITE" id="PS50076">
    <property type="entry name" value="DNAJ_2"/>
    <property type="match status" value="1"/>
</dbReference>
<feature type="binding site" evidence="11">
    <location>
        <position position="178"/>
    </location>
    <ligand>
        <name>Zn(2+)</name>
        <dbReference type="ChEBI" id="CHEBI:29105"/>
        <label>2</label>
    </ligand>
</feature>
<dbReference type="GO" id="GO:0005737">
    <property type="term" value="C:cytoplasm"/>
    <property type="evidence" value="ECO:0007669"/>
    <property type="project" value="UniProtKB-SubCell"/>
</dbReference>
<keyword evidence="7 11" id="KW-0346">Stress response</keyword>
<feature type="binding site" evidence="11">
    <location>
        <position position="197"/>
    </location>
    <ligand>
        <name>Zn(2+)</name>
        <dbReference type="ChEBI" id="CHEBI:29105"/>
        <label>2</label>
    </ligand>
</feature>
<comment type="caution">
    <text evidence="16">The sequence shown here is derived from an EMBL/GenBank/DDBJ whole genome shotgun (WGS) entry which is preliminary data.</text>
</comment>
<evidence type="ECO:0000256" key="6">
    <source>
        <dbReference type="ARBA" id="ARBA00022833"/>
    </source>
</evidence>
<dbReference type="PANTHER" id="PTHR43096">
    <property type="entry name" value="DNAJ HOMOLOG 1, MITOCHONDRIAL-RELATED"/>
    <property type="match status" value="1"/>
</dbReference>
<feature type="binding site" evidence="11">
    <location>
        <position position="200"/>
    </location>
    <ligand>
        <name>Zn(2+)</name>
        <dbReference type="ChEBI" id="CHEBI:29105"/>
        <label>2</label>
    </ligand>
</feature>
<evidence type="ECO:0000259" key="15">
    <source>
        <dbReference type="PROSITE" id="PS51188"/>
    </source>
</evidence>
<evidence type="ECO:0000256" key="4">
    <source>
        <dbReference type="ARBA" id="ARBA00022737"/>
    </source>
</evidence>
<dbReference type="SMART" id="SM00271">
    <property type="entry name" value="DnaJ"/>
    <property type="match status" value="1"/>
</dbReference>
<dbReference type="Gene3D" id="1.10.287.110">
    <property type="entry name" value="DnaJ domain"/>
    <property type="match status" value="1"/>
</dbReference>
<dbReference type="Pfam" id="PF00684">
    <property type="entry name" value="DnaJ_CXXCXGXG"/>
    <property type="match status" value="1"/>
</dbReference>
<dbReference type="CDD" id="cd10747">
    <property type="entry name" value="DnaJ_C"/>
    <property type="match status" value="1"/>
</dbReference>
<dbReference type="PRINTS" id="PR00625">
    <property type="entry name" value="JDOMAIN"/>
</dbReference>